<gene>
    <name evidence="2" type="ORF">UFOVP629_127</name>
</gene>
<evidence type="ECO:0000259" key="1">
    <source>
        <dbReference type="Pfam" id="PF00149"/>
    </source>
</evidence>
<feature type="domain" description="Calcineurin-like phosphoesterase" evidence="1">
    <location>
        <begin position="132"/>
        <end position="245"/>
    </location>
</feature>
<dbReference type="SUPFAM" id="SSF56300">
    <property type="entry name" value="Metallo-dependent phosphatases"/>
    <property type="match status" value="1"/>
</dbReference>
<accession>A0A6J5N8Q6</accession>
<dbReference type="EMBL" id="LR796612">
    <property type="protein sequence ID" value="CAB4154396.1"/>
    <property type="molecule type" value="Genomic_DNA"/>
</dbReference>
<evidence type="ECO:0000313" key="2">
    <source>
        <dbReference type="EMBL" id="CAB4154396.1"/>
    </source>
</evidence>
<name>A0A6J5N8Q6_9CAUD</name>
<dbReference type="InterPro" id="IPR029052">
    <property type="entry name" value="Metallo-depent_PP-like"/>
</dbReference>
<dbReference type="Pfam" id="PF00149">
    <property type="entry name" value="Metallophos"/>
    <property type="match status" value="1"/>
</dbReference>
<sequence length="378" mass="41729">MSDLSKDLGNAKYSLGKIAELLKRNDIDIDEIGGVKKVSLYQSLTKNEAGEAEIHDLMGIQFSPAFENGPQWPVVQPGPSVRLPVVKVKPSVANGYQTCVILPDMQIGYFRDANGTLVPTQDENALEISMAIIKSVNPDLIVMVGDNLDFPEFGKYRLSPSYALTTQASIDRATTLCAQLRALAPQARIVWLAGNHEERLVNYVLDNAKASFGLKRGNTPESWPVLSIPYLCRFSDFGVEFVPGYPAGQFWVNQRLRVIHGTKVRSNGSTAHAYLGSEKTSVIYGHIHRREWAERSRDDWDGAKTIMAASPGTLARCDGAVPSTKGALDLDGRPMTIVEDWQQGIAVVTYQPGDGEFWYEQVPFHSGCAMYRGKLYKS</sequence>
<dbReference type="InterPro" id="IPR004843">
    <property type="entry name" value="Calcineurin-like_PHP"/>
</dbReference>
<reference evidence="2" key="1">
    <citation type="submission" date="2020-04" db="EMBL/GenBank/DDBJ databases">
        <authorList>
            <person name="Chiriac C."/>
            <person name="Salcher M."/>
            <person name="Ghai R."/>
            <person name="Kavagutti S V."/>
        </authorList>
    </citation>
    <scope>NUCLEOTIDE SEQUENCE</scope>
</reference>
<proteinExistence type="predicted"/>
<dbReference type="GO" id="GO:0016787">
    <property type="term" value="F:hydrolase activity"/>
    <property type="evidence" value="ECO:0007669"/>
    <property type="project" value="InterPro"/>
</dbReference>
<organism evidence="2">
    <name type="scientific">uncultured Caudovirales phage</name>
    <dbReference type="NCBI Taxonomy" id="2100421"/>
    <lineage>
        <taxon>Viruses</taxon>
        <taxon>Duplodnaviria</taxon>
        <taxon>Heunggongvirae</taxon>
        <taxon>Uroviricota</taxon>
        <taxon>Caudoviricetes</taxon>
        <taxon>Peduoviridae</taxon>
        <taxon>Maltschvirus</taxon>
        <taxon>Maltschvirus maltsch</taxon>
    </lineage>
</organism>
<protein>
    <submittedName>
        <fullName evidence="2">Calcineurin-like phosphoesterase domain, lpxH type</fullName>
    </submittedName>
</protein>